<sequence>MDRPSSAARRRTLDLPSKPETGLAEWTSKIKELQRQVDEDEEVEHKRLEEEIRASRMARLRRSGQLGSVDLSKSDLPRVGSPPALESPLGRQQGQEDALRKLTGEARPPAAMAAKPSAPRSSMSLAEFMGGRATGPRLTRHAPQQDAHDPTQFEQRTLRGITAPHPVFGRNGVAMPGMVGKSRTPAPSTPEPDEREKLYANWQRPYERTIHSCMGYRRAAEQWLDIPTGSCLCWLAINDAGSGALCNLEGHIHPVIRIFVPDSAPFNLLPQSRSNLTDYHIITEGGHNSLGPQIPASPNASSAFLRAPPPKDPTPSISRLQGRGFVKSMIHATAQLEATQPPSSPPLPEKKNSGGRKSAPVLDRWQSVATASSTPSPPPIIQPKAAAMRKSWTVDPSVTPDTTPPRSVKTDYTGRSLKSVSSVPSFHHSDAASSSAKSDAGDGSPRGRGLGSSTTMISYIKPIKTGDRPQTASPPPPEVIDEMGMRLTKDRAKKPRKARFAQDPVKETHVLSRATPAEAKQTSKSAPAPLSDLVSTVPAPEVVVSLPPPPDATPSQQEYKPVSPVKNEFDDDFVPAAAPPLVHKPSQLSHLVMPKSPVVPTQPIASPVTPNRGLTPSPTSKPAKEKPPASPARHTRIPSTGNRATVMDVAQALAAQTAAAEQKPQEDQVPEEPSPPDVKSVTANWAPRNGAARPDNDKRMSSYERYSAIVMPPVEEEKTPAPSPAGTLARSSALVFPDAIAEVELEVTPAAVERPAEPSTASAEAVAEQPATAATESKVIRIEYVDEPLPNVDVVTLLNSGCSPYAPDADVQTISVDVMTIIGNGATAVRRDAHIFYDHDVLAIIHRAKVRSAGLASTKVWGWKGKHSRLGEREEQKLQGLARQYGTKLIMAQQYCEPAELVAILGGKLAIRQGSRSHWSPENTAMHLVRSLNGITFIDEVDIGIRNLCSAFSYCLSLLGSVYIWYGCGSVDSERAAAREYAEALASSPSGVIELVEGESDVDEEMFWMILGDGDYAKADYWKWKASSPSIHPRVWSVDATKGAEAIQPVPAFADHPEFHHLVHLVDCVWEFFIVVGSEARGKRSDIRLALAIAAKLSDMTAPSRPFAPAVHALILPSQLPTDLRLHFRDLNEDAVNAGQIPDHMNLLAAGDAEEHLNTTTWGRAVARDPSMLPLGVQVSDLK</sequence>
<name>A0A4Y9Y6Z0_9APHY</name>
<feature type="region of interest" description="Disordered" evidence="1">
    <location>
        <begin position="753"/>
        <end position="772"/>
    </location>
</feature>
<evidence type="ECO:0000256" key="1">
    <source>
        <dbReference type="SAM" id="MobiDB-lite"/>
    </source>
</evidence>
<dbReference type="PANTHER" id="PTHR48125:SF10">
    <property type="entry name" value="OS12G0136300 PROTEIN"/>
    <property type="match status" value="1"/>
</dbReference>
<evidence type="ECO:0000313" key="3">
    <source>
        <dbReference type="Proteomes" id="UP000298390"/>
    </source>
</evidence>
<dbReference type="InterPro" id="IPR029006">
    <property type="entry name" value="ADF-H/Gelsolin-like_dom_sf"/>
</dbReference>
<feature type="compositionally biased region" description="Low complexity" evidence="1">
    <location>
        <begin position="393"/>
        <end position="405"/>
    </location>
</feature>
<accession>A0A4Y9Y6Z0</accession>
<feature type="compositionally biased region" description="Low complexity" evidence="1">
    <location>
        <begin position="431"/>
        <end position="443"/>
    </location>
</feature>
<evidence type="ECO:0000313" key="2">
    <source>
        <dbReference type="EMBL" id="TFY58115.1"/>
    </source>
</evidence>
<feature type="region of interest" description="Disordered" evidence="1">
    <location>
        <begin position="163"/>
        <end position="195"/>
    </location>
</feature>
<reference evidence="2 3" key="1">
    <citation type="submission" date="2019-01" db="EMBL/GenBank/DDBJ databases">
        <title>Genome sequencing of the rare red list fungi Fomitopsis rosea.</title>
        <authorList>
            <person name="Buettner E."/>
            <person name="Kellner H."/>
        </authorList>
    </citation>
    <scope>NUCLEOTIDE SEQUENCE [LARGE SCALE GENOMIC DNA]</scope>
    <source>
        <strain evidence="2 3">DSM 105464</strain>
    </source>
</reference>
<feature type="compositionally biased region" description="Low complexity" evidence="1">
    <location>
        <begin position="650"/>
        <end position="662"/>
    </location>
</feature>
<proteinExistence type="predicted"/>
<feature type="region of interest" description="Disordered" evidence="1">
    <location>
        <begin position="57"/>
        <end position="121"/>
    </location>
</feature>
<comment type="caution">
    <text evidence="2">The sequence shown here is derived from an EMBL/GenBank/DDBJ whole genome shotgun (WGS) entry which is preliminary data.</text>
</comment>
<dbReference type="Gene3D" id="3.40.20.10">
    <property type="entry name" value="Severin"/>
    <property type="match status" value="1"/>
</dbReference>
<dbReference type="EMBL" id="SEKV01000380">
    <property type="protein sequence ID" value="TFY58115.1"/>
    <property type="molecule type" value="Genomic_DNA"/>
</dbReference>
<dbReference type="AlphaFoldDB" id="A0A4Y9Y6Z0"/>
<dbReference type="PANTHER" id="PTHR48125">
    <property type="entry name" value="LP07818P1"/>
    <property type="match status" value="1"/>
</dbReference>
<dbReference type="STRING" id="34475.A0A4Y9Y6Z0"/>
<protein>
    <recommendedName>
        <fullName evidence="4">Gelsolin-like domain-containing protein</fullName>
    </recommendedName>
</protein>
<feature type="compositionally biased region" description="Low complexity" evidence="1">
    <location>
        <begin position="106"/>
        <end position="121"/>
    </location>
</feature>
<feature type="region of interest" description="Disordered" evidence="1">
    <location>
        <begin position="1"/>
        <end position="26"/>
    </location>
</feature>
<feature type="region of interest" description="Disordered" evidence="1">
    <location>
        <begin position="298"/>
        <end position="319"/>
    </location>
</feature>
<dbReference type="Proteomes" id="UP000298390">
    <property type="component" value="Unassembled WGS sequence"/>
</dbReference>
<feature type="compositionally biased region" description="Low complexity" evidence="1">
    <location>
        <begin position="760"/>
        <end position="772"/>
    </location>
</feature>
<feature type="region of interest" description="Disordered" evidence="1">
    <location>
        <begin position="336"/>
        <end position="581"/>
    </location>
</feature>
<organism evidence="2 3">
    <name type="scientific">Rhodofomes roseus</name>
    <dbReference type="NCBI Taxonomy" id="34475"/>
    <lineage>
        <taxon>Eukaryota</taxon>
        <taxon>Fungi</taxon>
        <taxon>Dikarya</taxon>
        <taxon>Basidiomycota</taxon>
        <taxon>Agaricomycotina</taxon>
        <taxon>Agaricomycetes</taxon>
        <taxon>Polyporales</taxon>
        <taxon>Rhodofomes</taxon>
    </lineage>
</organism>
<feature type="region of interest" description="Disordered" evidence="1">
    <location>
        <begin position="593"/>
        <end position="700"/>
    </location>
</feature>
<gene>
    <name evidence="2" type="ORF">EVJ58_g6618</name>
</gene>
<evidence type="ECO:0008006" key="4">
    <source>
        <dbReference type="Google" id="ProtNLM"/>
    </source>
</evidence>
<dbReference type="SUPFAM" id="SSF55753">
    <property type="entry name" value="Actin depolymerizing proteins"/>
    <property type="match status" value="1"/>
</dbReference>